<accession>A0A6A6W5D2</accession>
<reference evidence="1" key="1">
    <citation type="journal article" date="2020" name="Stud. Mycol.">
        <title>101 Dothideomycetes genomes: a test case for predicting lifestyles and emergence of pathogens.</title>
        <authorList>
            <person name="Haridas S."/>
            <person name="Albert R."/>
            <person name="Binder M."/>
            <person name="Bloem J."/>
            <person name="Labutti K."/>
            <person name="Salamov A."/>
            <person name="Andreopoulos B."/>
            <person name="Baker S."/>
            <person name="Barry K."/>
            <person name="Bills G."/>
            <person name="Bluhm B."/>
            <person name="Cannon C."/>
            <person name="Castanera R."/>
            <person name="Culley D."/>
            <person name="Daum C."/>
            <person name="Ezra D."/>
            <person name="Gonzalez J."/>
            <person name="Henrissat B."/>
            <person name="Kuo A."/>
            <person name="Liang C."/>
            <person name="Lipzen A."/>
            <person name="Lutzoni F."/>
            <person name="Magnuson J."/>
            <person name="Mondo S."/>
            <person name="Nolan M."/>
            <person name="Ohm R."/>
            <person name="Pangilinan J."/>
            <person name="Park H.-J."/>
            <person name="Ramirez L."/>
            <person name="Alfaro M."/>
            <person name="Sun H."/>
            <person name="Tritt A."/>
            <person name="Yoshinaga Y."/>
            <person name="Zwiers L.-H."/>
            <person name="Turgeon B."/>
            <person name="Goodwin S."/>
            <person name="Spatafora J."/>
            <person name="Crous P."/>
            <person name="Grigoriev I."/>
        </authorList>
    </citation>
    <scope>NUCLEOTIDE SEQUENCE</scope>
    <source>
        <strain evidence="1">CBS 121739</strain>
    </source>
</reference>
<gene>
    <name evidence="1" type="ORF">EJ05DRAFT_477852</name>
</gene>
<evidence type="ECO:0000313" key="2">
    <source>
        <dbReference type="Proteomes" id="UP000799437"/>
    </source>
</evidence>
<dbReference type="AlphaFoldDB" id="A0A6A6W5D2"/>
<dbReference type="GeneID" id="54485379"/>
<keyword evidence="2" id="KW-1185">Reference proteome</keyword>
<sequence>MRQAARSALARPKHNCSRFRSACILCLRYCTGVPEHPLLPLEYLLWYKLVTSDKGNRSFVASRYSFEHLPDVGLFSVATMVYSELYIRLV</sequence>
<protein>
    <submittedName>
        <fullName evidence="1">Uncharacterized protein</fullName>
    </submittedName>
</protein>
<evidence type="ECO:0000313" key="1">
    <source>
        <dbReference type="EMBL" id="KAF2756767.1"/>
    </source>
</evidence>
<organism evidence="1 2">
    <name type="scientific">Pseudovirgaria hyperparasitica</name>
    <dbReference type="NCBI Taxonomy" id="470096"/>
    <lineage>
        <taxon>Eukaryota</taxon>
        <taxon>Fungi</taxon>
        <taxon>Dikarya</taxon>
        <taxon>Ascomycota</taxon>
        <taxon>Pezizomycotina</taxon>
        <taxon>Dothideomycetes</taxon>
        <taxon>Dothideomycetes incertae sedis</taxon>
        <taxon>Acrospermales</taxon>
        <taxon>Acrospermaceae</taxon>
        <taxon>Pseudovirgaria</taxon>
    </lineage>
</organism>
<name>A0A6A6W5D2_9PEZI</name>
<dbReference type="EMBL" id="ML996575">
    <property type="protein sequence ID" value="KAF2756767.1"/>
    <property type="molecule type" value="Genomic_DNA"/>
</dbReference>
<proteinExistence type="predicted"/>
<dbReference type="Proteomes" id="UP000799437">
    <property type="component" value="Unassembled WGS sequence"/>
</dbReference>
<dbReference type="RefSeq" id="XP_033599218.1">
    <property type="nucleotide sequence ID" value="XM_033744325.1"/>
</dbReference>